<comment type="caution">
    <text evidence="1">The sequence shown here is derived from an EMBL/GenBank/DDBJ whole genome shotgun (WGS) entry which is preliminary data.</text>
</comment>
<keyword evidence="2" id="KW-1185">Reference proteome</keyword>
<evidence type="ECO:0000313" key="1">
    <source>
        <dbReference type="EMBL" id="KAL0086201.1"/>
    </source>
</evidence>
<proteinExistence type="predicted"/>
<dbReference type="EMBL" id="JBCLYO010000008">
    <property type="protein sequence ID" value="KAL0086201.1"/>
    <property type="molecule type" value="Genomic_DNA"/>
</dbReference>
<evidence type="ECO:0000313" key="2">
    <source>
        <dbReference type="Proteomes" id="UP001448207"/>
    </source>
</evidence>
<accession>A0ABR3B0B0</accession>
<evidence type="ECO:0008006" key="3">
    <source>
        <dbReference type="Google" id="ProtNLM"/>
    </source>
</evidence>
<dbReference type="Proteomes" id="UP001448207">
    <property type="component" value="Unassembled WGS sequence"/>
</dbReference>
<name>A0ABR3B0B0_PHYBL</name>
<organism evidence="1 2">
    <name type="scientific">Phycomyces blakesleeanus</name>
    <dbReference type="NCBI Taxonomy" id="4837"/>
    <lineage>
        <taxon>Eukaryota</taxon>
        <taxon>Fungi</taxon>
        <taxon>Fungi incertae sedis</taxon>
        <taxon>Mucoromycota</taxon>
        <taxon>Mucoromycotina</taxon>
        <taxon>Mucoromycetes</taxon>
        <taxon>Mucorales</taxon>
        <taxon>Phycomycetaceae</taxon>
        <taxon>Phycomyces</taxon>
    </lineage>
</organism>
<sequence>MYTRQCRYIIKDDDVVKVNWGKLNSQKKLYYSLQLVELIFNNYNFPLYECQDQWAASLLLREVIKAECQTEKRRKERAAVLVQDNSANNIISEEESIVVITPPRRPTRSRHT</sequence>
<gene>
    <name evidence="1" type="ORF">J3Q64DRAFT_1698056</name>
</gene>
<reference evidence="1 2" key="1">
    <citation type="submission" date="2024-04" db="EMBL/GenBank/DDBJ databases">
        <title>Symmetric and asymmetric DNA N6-adenine methylation regulates different biological responses in Mucorales.</title>
        <authorList>
            <consortium name="Lawrence Berkeley National Laboratory"/>
            <person name="Lax C."/>
            <person name="Mondo S.J."/>
            <person name="Osorio-Concepcion M."/>
            <person name="Muszewska A."/>
            <person name="Corrochano-Luque M."/>
            <person name="Gutierrez G."/>
            <person name="Riley R."/>
            <person name="Lipzen A."/>
            <person name="Guo J."/>
            <person name="Hundley H."/>
            <person name="Amirebrahimi M."/>
            <person name="Ng V."/>
            <person name="Lorenzo-Gutierrez D."/>
            <person name="Binder U."/>
            <person name="Yang J."/>
            <person name="Song Y."/>
            <person name="Canovas D."/>
            <person name="Navarro E."/>
            <person name="Freitag M."/>
            <person name="Gabaldon T."/>
            <person name="Grigoriev I.V."/>
            <person name="Corrochano L.M."/>
            <person name="Nicolas F.E."/>
            <person name="Garre V."/>
        </authorList>
    </citation>
    <scope>NUCLEOTIDE SEQUENCE [LARGE SCALE GENOMIC DNA]</scope>
    <source>
        <strain evidence="1 2">L51</strain>
    </source>
</reference>
<protein>
    <recommendedName>
        <fullName evidence="3">PiggyBac transposable element-derived protein domain-containing protein</fullName>
    </recommendedName>
</protein>